<sequence precursor="true">MSYYPLSRPVLSSCVVLSLSLLLFAGSCHGAQAATNASAAPAPAAPAAAKPAANGGLFPDQEPVLVEKATLRNLLDAVARKDAATVTPIVWQFLAAMSKSKDQGVGPSEYLAAAYKAERVKGTDAATAQNCLLSAWAGAQSLALFTPDNIARMERGTAPYGTRGADRGRPVNFDLTVLPTVALTTAQPTRKAATAATPLPTAEIAPVEPGFTVRTVEVKLHEKISLDQFGIRGMTSASKAWTRRIPWSLPMKTGSRTATATAITWIR</sequence>
<keyword evidence="1" id="KW-0732">Signal</keyword>
<proteinExistence type="predicted"/>
<name>B4D1U3_9BACT</name>
<dbReference type="RefSeq" id="WP_006980206.1">
    <property type="nucleotide sequence ID" value="NZ_ABVL01000007.1"/>
</dbReference>
<keyword evidence="3" id="KW-1185">Reference proteome</keyword>
<feature type="chain" id="PRO_5002802636" evidence="1">
    <location>
        <begin position="34"/>
        <end position="267"/>
    </location>
</feature>
<protein>
    <submittedName>
        <fullName evidence="2">Uncharacterized protein</fullName>
    </submittedName>
</protein>
<reference evidence="2 3" key="1">
    <citation type="journal article" date="2011" name="J. Bacteriol.">
        <title>Genome sequence of Chthoniobacter flavus Ellin428, an aerobic heterotrophic soil bacterium.</title>
        <authorList>
            <person name="Kant R."/>
            <person name="van Passel M.W."/>
            <person name="Palva A."/>
            <person name="Lucas S."/>
            <person name="Lapidus A."/>
            <person name="Glavina Del Rio T."/>
            <person name="Dalin E."/>
            <person name="Tice H."/>
            <person name="Bruce D."/>
            <person name="Goodwin L."/>
            <person name="Pitluck S."/>
            <person name="Larimer F.W."/>
            <person name="Land M.L."/>
            <person name="Hauser L."/>
            <person name="Sangwan P."/>
            <person name="de Vos W.M."/>
            <person name="Janssen P.H."/>
            <person name="Smidt H."/>
        </authorList>
    </citation>
    <scope>NUCLEOTIDE SEQUENCE [LARGE SCALE GENOMIC DNA]</scope>
    <source>
        <strain evidence="2 3">Ellin428</strain>
    </source>
</reference>
<organism evidence="2 3">
    <name type="scientific">Chthoniobacter flavus Ellin428</name>
    <dbReference type="NCBI Taxonomy" id="497964"/>
    <lineage>
        <taxon>Bacteria</taxon>
        <taxon>Pseudomonadati</taxon>
        <taxon>Verrucomicrobiota</taxon>
        <taxon>Spartobacteria</taxon>
        <taxon>Chthoniobacterales</taxon>
        <taxon>Chthoniobacteraceae</taxon>
        <taxon>Chthoniobacter</taxon>
    </lineage>
</organism>
<dbReference type="EMBL" id="ABVL01000007">
    <property type="protein sequence ID" value="EDY19705.1"/>
    <property type="molecule type" value="Genomic_DNA"/>
</dbReference>
<dbReference type="STRING" id="497964.CfE428DRAFT_2881"/>
<dbReference type="InParanoid" id="B4D1U3"/>
<feature type="signal peptide" evidence="1">
    <location>
        <begin position="1"/>
        <end position="33"/>
    </location>
</feature>
<evidence type="ECO:0000313" key="3">
    <source>
        <dbReference type="Proteomes" id="UP000005824"/>
    </source>
</evidence>
<accession>B4D1U3</accession>
<evidence type="ECO:0000313" key="2">
    <source>
        <dbReference type="EMBL" id="EDY19705.1"/>
    </source>
</evidence>
<gene>
    <name evidence="2" type="ORF">CfE428DRAFT_2881</name>
</gene>
<comment type="caution">
    <text evidence="2">The sequence shown here is derived from an EMBL/GenBank/DDBJ whole genome shotgun (WGS) entry which is preliminary data.</text>
</comment>
<dbReference type="AlphaFoldDB" id="B4D1U3"/>
<dbReference type="Proteomes" id="UP000005824">
    <property type="component" value="Unassembled WGS sequence"/>
</dbReference>
<evidence type="ECO:0000256" key="1">
    <source>
        <dbReference type="SAM" id="SignalP"/>
    </source>
</evidence>